<evidence type="ECO:0000313" key="2">
    <source>
        <dbReference type="Proteomes" id="UP000198959"/>
    </source>
</evidence>
<evidence type="ECO:0000313" key="1">
    <source>
        <dbReference type="EMBL" id="SCL20533.1"/>
    </source>
</evidence>
<dbReference type="AlphaFoldDB" id="A0A1C6RTS1"/>
<dbReference type="EMBL" id="FMHW01000002">
    <property type="protein sequence ID" value="SCL20533.1"/>
    <property type="molecule type" value="Genomic_DNA"/>
</dbReference>
<organism evidence="1 2">
    <name type="scientific">Micromonospora pallida</name>
    <dbReference type="NCBI Taxonomy" id="145854"/>
    <lineage>
        <taxon>Bacteria</taxon>
        <taxon>Bacillati</taxon>
        <taxon>Actinomycetota</taxon>
        <taxon>Actinomycetes</taxon>
        <taxon>Micromonosporales</taxon>
        <taxon>Micromonosporaceae</taxon>
        <taxon>Micromonospora</taxon>
    </lineage>
</organism>
<keyword evidence="2" id="KW-1185">Reference proteome</keyword>
<dbReference type="Proteomes" id="UP000198959">
    <property type="component" value="Unassembled WGS sequence"/>
</dbReference>
<proteinExistence type="predicted"/>
<protein>
    <submittedName>
        <fullName evidence="1">Uncharacterized protein</fullName>
    </submittedName>
</protein>
<name>A0A1C6RTS1_9ACTN</name>
<reference evidence="2" key="1">
    <citation type="submission" date="2016-06" db="EMBL/GenBank/DDBJ databases">
        <authorList>
            <person name="Varghese N."/>
            <person name="Submissions Spin"/>
        </authorList>
    </citation>
    <scope>NUCLEOTIDE SEQUENCE [LARGE SCALE GENOMIC DNA]</scope>
    <source>
        <strain evidence="2">DSM 43817</strain>
    </source>
</reference>
<gene>
    <name evidence="1" type="ORF">GA0074692_0894</name>
</gene>
<sequence length="147" mass="15749">MAAALNLTALVADAVIELAASNGSKPQQILRSLGQGETGESWYSSDPANHSPAQPGAVQVVYPASLDDYDWAMTEAKGWIEVVVHWSGREKAITFYDPTRLAQEVQSAMRVPGYFAERAVAVVPTVTREAIEAAVALMALRDFADVG</sequence>
<accession>A0A1C6RTS1</accession>